<evidence type="ECO:0000256" key="1">
    <source>
        <dbReference type="ARBA" id="ARBA00022729"/>
    </source>
</evidence>
<dbReference type="PANTHER" id="PTHR30570">
    <property type="entry name" value="PERIPLASMIC PHOSPHATE BINDING COMPONENT OF PHOSPHATE ABC TRANSPORTER"/>
    <property type="match status" value="1"/>
</dbReference>
<protein>
    <submittedName>
        <fullName evidence="4">Phosphate transport system substrate-binding protein</fullName>
    </submittedName>
</protein>
<evidence type="ECO:0000259" key="3">
    <source>
        <dbReference type="Pfam" id="PF12849"/>
    </source>
</evidence>
<keyword evidence="1 2" id="KW-0732">Signal</keyword>
<sequence length="331" mass="35317">MRYLMVLASILAVTAAATHAEARDRILIVGSSTVFPFSTAVAERFGAVSGFKTPVVESTGSGGGIKLFCAGAGASTPDITNASRRMKPSELETCLTNGVTPSEVVIGFDGIVLANSRSGPEFKLTRAQIFQALADEVPSNGQMIKNPYKRWSDINPVLPDAKIEVLGPPPTSGTRDAFEELVMEQGCEDLNVSDSSKCTQFRTDGLFLEAGENDELIVRQLGSNPVAVGIFGFSFVDQNKALIQSAVIEGVAPTFDNIAGGSYPVSRSLYFYVKTEHHGEIPGLDAYIAEFTSENALGDDGYLASIGLIPLPDEDRENLADKALALEPLRF</sequence>
<comment type="caution">
    <text evidence="4">The sequence shown here is derived from an EMBL/GenBank/DDBJ whole genome shotgun (WGS) entry which is preliminary data.</text>
</comment>
<evidence type="ECO:0000313" key="5">
    <source>
        <dbReference type="Proteomes" id="UP000320593"/>
    </source>
</evidence>
<dbReference type="AlphaFoldDB" id="A0A562STI3"/>
<dbReference type="OrthoDB" id="9790048at2"/>
<accession>A0A562STI3</accession>
<feature type="domain" description="PBP" evidence="3">
    <location>
        <begin position="16"/>
        <end position="294"/>
    </location>
</feature>
<feature type="signal peptide" evidence="2">
    <location>
        <begin position="1"/>
        <end position="22"/>
    </location>
</feature>
<keyword evidence="5" id="KW-1185">Reference proteome</keyword>
<gene>
    <name evidence="4" type="ORF">JM93_02929</name>
</gene>
<dbReference type="RefSeq" id="WP_145344549.1">
    <property type="nucleotide sequence ID" value="NZ_VLLF01000007.1"/>
</dbReference>
<dbReference type="PANTHER" id="PTHR30570:SF1">
    <property type="entry name" value="PHOSPHATE-BINDING PROTEIN PSTS"/>
    <property type="match status" value="1"/>
</dbReference>
<dbReference type="InterPro" id="IPR050811">
    <property type="entry name" value="Phosphate_ABC_transporter"/>
</dbReference>
<evidence type="ECO:0000256" key="2">
    <source>
        <dbReference type="SAM" id="SignalP"/>
    </source>
</evidence>
<dbReference type="Pfam" id="PF12849">
    <property type="entry name" value="PBP_like_2"/>
    <property type="match status" value="1"/>
</dbReference>
<dbReference type="EMBL" id="VLLF01000007">
    <property type="protein sequence ID" value="TWI84597.1"/>
    <property type="molecule type" value="Genomic_DNA"/>
</dbReference>
<proteinExistence type="predicted"/>
<reference evidence="4 5" key="1">
    <citation type="submission" date="2019-07" db="EMBL/GenBank/DDBJ databases">
        <title>Genomic Encyclopedia of Archaeal and Bacterial Type Strains, Phase II (KMG-II): from individual species to whole genera.</title>
        <authorList>
            <person name="Goeker M."/>
        </authorList>
    </citation>
    <scope>NUCLEOTIDE SEQUENCE [LARGE SCALE GENOMIC DNA]</scope>
    <source>
        <strain evidence="4 5">ATCC BAA-252</strain>
    </source>
</reference>
<evidence type="ECO:0000313" key="4">
    <source>
        <dbReference type="EMBL" id="TWI84597.1"/>
    </source>
</evidence>
<dbReference type="Gene3D" id="3.40.190.10">
    <property type="entry name" value="Periplasmic binding protein-like II"/>
    <property type="match status" value="2"/>
</dbReference>
<dbReference type="Proteomes" id="UP000320593">
    <property type="component" value="Unassembled WGS sequence"/>
</dbReference>
<name>A0A562STI3_9HYPH</name>
<dbReference type="InterPro" id="IPR024370">
    <property type="entry name" value="PBP_domain"/>
</dbReference>
<organism evidence="4 5">
    <name type="scientific">Roseibium hamelinense</name>
    <dbReference type="NCBI Taxonomy" id="150831"/>
    <lineage>
        <taxon>Bacteria</taxon>
        <taxon>Pseudomonadati</taxon>
        <taxon>Pseudomonadota</taxon>
        <taxon>Alphaproteobacteria</taxon>
        <taxon>Hyphomicrobiales</taxon>
        <taxon>Stappiaceae</taxon>
        <taxon>Roseibium</taxon>
    </lineage>
</organism>
<dbReference type="SUPFAM" id="SSF53850">
    <property type="entry name" value="Periplasmic binding protein-like II"/>
    <property type="match status" value="1"/>
</dbReference>
<feature type="chain" id="PRO_5021917128" evidence="2">
    <location>
        <begin position="23"/>
        <end position="331"/>
    </location>
</feature>